<evidence type="ECO:0000256" key="1">
    <source>
        <dbReference type="SAM" id="SignalP"/>
    </source>
</evidence>
<feature type="chain" id="PRO_5004341617" description="Prolamin-like domain-containing protein" evidence="1">
    <location>
        <begin position="25"/>
        <end position="105"/>
    </location>
</feature>
<reference evidence="3" key="1">
    <citation type="journal article" date="2013" name="Nat. Genet.">
        <title>The Capsella rubella genome and the genomic consequences of rapid mating system evolution.</title>
        <authorList>
            <person name="Slotte T."/>
            <person name="Hazzouri K.M."/>
            <person name="Agren J.A."/>
            <person name="Koenig D."/>
            <person name="Maumus F."/>
            <person name="Guo Y.L."/>
            <person name="Steige K."/>
            <person name="Platts A.E."/>
            <person name="Escobar J.S."/>
            <person name="Newman L.K."/>
            <person name="Wang W."/>
            <person name="Mandakova T."/>
            <person name="Vello E."/>
            <person name="Smith L.M."/>
            <person name="Henz S.R."/>
            <person name="Steffen J."/>
            <person name="Takuno S."/>
            <person name="Brandvain Y."/>
            <person name="Coop G."/>
            <person name="Andolfatto P."/>
            <person name="Hu T.T."/>
            <person name="Blanchette M."/>
            <person name="Clark R.M."/>
            <person name="Quesneville H."/>
            <person name="Nordborg M."/>
            <person name="Gaut B.S."/>
            <person name="Lysak M.A."/>
            <person name="Jenkins J."/>
            <person name="Grimwood J."/>
            <person name="Chapman J."/>
            <person name="Prochnik S."/>
            <person name="Shu S."/>
            <person name="Rokhsar D."/>
            <person name="Schmutz J."/>
            <person name="Weigel D."/>
            <person name="Wright S.I."/>
        </authorList>
    </citation>
    <scope>NUCLEOTIDE SEQUENCE [LARGE SCALE GENOMIC DNA]</scope>
    <source>
        <strain evidence="3">cv. Monte Gargano</strain>
    </source>
</reference>
<protein>
    <recommendedName>
        <fullName evidence="4">Prolamin-like domain-containing protein</fullName>
    </recommendedName>
</protein>
<dbReference type="Proteomes" id="UP000029121">
    <property type="component" value="Unassembled WGS sequence"/>
</dbReference>
<evidence type="ECO:0008006" key="4">
    <source>
        <dbReference type="Google" id="ProtNLM"/>
    </source>
</evidence>
<keyword evidence="1" id="KW-0732">Signal</keyword>
<dbReference type="EMBL" id="KB870807">
    <property type="protein sequence ID" value="EOA29667.1"/>
    <property type="molecule type" value="Genomic_DNA"/>
</dbReference>
<dbReference type="KEGG" id="crb:17892072"/>
<evidence type="ECO:0000313" key="3">
    <source>
        <dbReference type="Proteomes" id="UP000029121"/>
    </source>
</evidence>
<organism evidence="2 3">
    <name type="scientific">Capsella rubella</name>
    <dbReference type="NCBI Taxonomy" id="81985"/>
    <lineage>
        <taxon>Eukaryota</taxon>
        <taxon>Viridiplantae</taxon>
        <taxon>Streptophyta</taxon>
        <taxon>Embryophyta</taxon>
        <taxon>Tracheophyta</taxon>
        <taxon>Spermatophyta</taxon>
        <taxon>Magnoliopsida</taxon>
        <taxon>eudicotyledons</taxon>
        <taxon>Gunneridae</taxon>
        <taxon>Pentapetalae</taxon>
        <taxon>rosids</taxon>
        <taxon>malvids</taxon>
        <taxon>Brassicales</taxon>
        <taxon>Brassicaceae</taxon>
        <taxon>Camelineae</taxon>
        <taxon>Capsella</taxon>
    </lineage>
</organism>
<accession>R0G2K3</accession>
<sequence>MQTKVMIALLLAIILALIARPAEAAPPLVYCVTKRIERVPGCYDALRLAADRDYRWLSVDCCRAVYATLPATCFLKVFRDLILPISVFRDICTNTVPATAQSPSF</sequence>
<dbReference type="AlphaFoldDB" id="R0G2K3"/>
<gene>
    <name evidence="2" type="ORF">CARUB_v10015688mg</name>
</gene>
<proteinExistence type="predicted"/>
<dbReference type="OrthoDB" id="1031352at2759"/>
<feature type="signal peptide" evidence="1">
    <location>
        <begin position="1"/>
        <end position="24"/>
    </location>
</feature>
<evidence type="ECO:0000313" key="2">
    <source>
        <dbReference type="EMBL" id="EOA29667.1"/>
    </source>
</evidence>
<name>R0G2K3_9BRAS</name>
<keyword evidence="3" id="KW-1185">Reference proteome</keyword>